<evidence type="ECO:0000313" key="3">
    <source>
        <dbReference type="Proteomes" id="UP001138709"/>
    </source>
</evidence>
<accession>A0A9X9XAB5</accession>
<dbReference type="PANTHER" id="PTHR13887:SF41">
    <property type="entry name" value="THIOREDOXIN SUPERFAMILY PROTEIN"/>
    <property type="match status" value="1"/>
</dbReference>
<dbReference type="InterPro" id="IPR001853">
    <property type="entry name" value="DSBA-like_thioredoxin_dom"/>
</dbReference>
<dbReference type="AlphaFoldDB" id="A0A9X9XAB5"/>
<dbReference type="SUPFAM" id="SSF52833">
    <property type="entry name" value="Thioredoxin-like"/>
    <property type="match status" value="1"/>
</dbReference>
<comment type="caution">
    <text evidence="2">The sequence shown here is derived from an EMBL/GenBank/DDBJ whole genome shotgun (WGS) entry which is preliminary data.</text>
</comment>
<reference evidence="2" key="1">
    <citation type="submission" date="2020-01" db="EMBL/GenBank/DDBJ databases">
        <authorList>
            <person name="Rat A."/>
        </authorList>
    </citation>
    <scope>NUCLEOTIDE SEQUENCE</scope>
    <source>
        <strain evidence="2">LMG 31228</strain>
    </source>
</reference>
<protein>
    <submittedName>
        <fullName evidence="2">DsbA family oxidoreductase</fullName>
    </submittedName>
</protein>
<organism evidence="2 3">
    <name type="scientific">Neoroseomonas eburnea</name>
    <dbReference type="NCBI Taxonomy" id="1346889"/>
    <lineage>
        <taxon>Bacteria</taxon>
        <taxon>Pseudomonadati</taxon>
        <taxon>Pseudomonadota</taxon>
        <taxon>Alphaproteobacteria</taxon>
        <taxon>Acetobacterales</taxon>
        <taxon>Acetobacteraceae</taxon>
        <taxon>Neoroseomonas</taxon>
    </lineage>
</organism>
<gene>
    <name evidence="2" type="ORF">GXW74_09140</name>
</gene>
<evidence type="ECO:0000259" key="1">
    <source>
        <dbReference type="Pfam" id="PF01323"/>
    </source>
</evidence>
<keyword evidence="3" id="KW-1185">Reference proteome</keyword>
<evidence type="ECO:0000313" key="2">
    <source>
        <dbReference type="EMBL" id="MBR0680651.1"/>
    </source>
</evidence>
<feature type="domain" description="DSBA-like thioredoxin" evidence="1">
    <location>
        <begin position="11"/>
        <end position="211"/>
    </location>
</feature>
<proteinExistence type="predicted"/>
<dbReference type="Gene3D" id="3.40.30.10">
    <property type="entry name" value="Glutaredoxin"/>
    <property type="match status" value="1"/>
</dbReference>
<dbReference type="RefSeq" id="WP_211846182.1">
    <property type="nucleotide sequence ID" value="NZ_JAAEDL010000007.1"/>
</dbReference>
<dbReference type="Pfam" id="PF01323">
    <property type="entry name" value="DSBA"/>
    <property type="match status" value="1"/>
</dbReference>
<dbReference type="GO" id="GO:0016491">
    <property type="term" value="F:oxidoreductase activity"/>
    <property type="evidence" value="ECO:0007669"/>
    <property type="project" value="InterPro"/>
</dbReference>
<dbReference type="PANTHER" id="PTHR13887">
    <property type="entry name" value="GLUTATHIONE S-TRANSFERASE KAPPA"/>
    <property type="match status" value="1"/>
</dbReference>
<dbReference type="Proteomes" id="UP001138709">
    <property type="component" value="Unassembled WGS sequence"/>
</dbReference>
<reference evidence="2" key="2">
    <citation type="journal article" date="2021" name="Syst. Appl. Microbiol.">
        <title>Roseomonas hellenica sp. nov., isolated from roots of wild-growing Alkanna tinctoria.</title>
        <authorList>
            <person name="Rat A."/>
            <person name="Naranjo H.D."/>
            <person name="Lebbe L."/>
            <person name="Cnockaert M."/>
            <person name="Krigas N."/>
            <person name="Grigoriadou K."/>
            <person name="Maloupa E."/>
            <person name="Willems A."/>
        </authorList>
    </citation>
    <scope>NUCLEOTIDE SEQUENCE</scope>
    <source>
        <strain evidence="2">LMG 31228</strain>
    </source>
</reference>
<sequence>MDTAPAIAGRLEIVSDAICPWCWIGKRQLDGALALLREEGMTFEIGWLPYQLNPDMPEGGVDRRAYRTEKFGSWERSQELDAQVAEAGRAAGLSFRHDLMARTPNTIEAHRLIRLAGEAGVQHAMVERLFRAYFQEGKDIGDRALLATEGAEAGMPPEAIAAFAGGEDARDEVIGESLALARAGINGVPSFLLDRHLLFSGAMPAERMAAAFRRAVEILRSRAA</sequence>
<name>A0A9X9XAB5_9PROT</name>
<dbReference type="CDD" id="cd03024">
    <property type="entry name" value="DsbA_FrnE"/>
    <property type="match status" value="1"/>
</dbReference>
<dbReference type="InterPro" id="IPR036249">
    <property type="entry name" value="Thioredoxin-like_sf"/>
</dbReference>
<dbReference type="EMBL" id="JAAEDL010000007">
    <property type="protein sequence ID" value="MBR0680651.1"/>
    <property type="molecule type" value="Genomic_DNA"/>
</dbReference>